<keyword evidence="2" id="KW-1185">Reference proteome</keyword>
<organism evidence="1 2">
    <name type="scientific">Lentibacillus salinarum</name>
    <dbReference type="NCBI Taxonomy" id="446820"/>
    <lineage>
        <taxon>Bacteria</taxon>
        <taxon>Bacillati</taxon>
        <taxon>Bacillota</taxon>
        <taxon>Bacilli</taxon>
        <taxon>Bacillales</taxon>
        <taxon>Bacillaceae</taxon>
        <taxon>Lentibacillus</taxon>
    </lineage>
</organism>
<sequence>MSDSARACTMQVTKALQQDKESYDSNTSHEEKVPSFFEDARELSLCSGLHDAGHKGVATGRCELSLCSLISAVKTVPLNEVSLYLNV</sequence>
<accession>A0ABW3ZPW8</accession>
<name>A0ABW3ZPW8_9BACI</name>
<evidence type="ECO:0000313" key="2">
    <source>
        <dbReference type="Proteomes" id="UP001597178"/>
    </source>
</evidence>
<protein>
    <submittedName>
        <fullName evidence="1">Uncharacterized protein</fullName>
    </submittedName>
</protein>
<proteinExistence type="predicted"/>
<comment type="caution">
    <text evidence="1">The sequence shown here is derived from an EMBL/GenBank/DDBJ whole genome shotgun (WGS) entry which is preliminary data.</text>
</comment>
<dbReference type="EMBL" id="JBHTNH010000002">
    <property type="protein sequence ID" value="MFD1360406.1"/>
    <property type="molecule type" value="Genomic_DNA"/>
</dbReference>
<gene>
    <name evidence="1" type="ORF">ACFQ4A_01780</name>
</gene>
<dbReference type="Proteomes" id="UP001597178">
    <property type="component" value="Unassembled WGS sequence"/>
</dbReference>
<reference evidence="2" key="1">
    <citation type="journal article" date="2019" name="Int. J. Syst. Evol. Microbiol.">
        <title>The Global Catalogue of Microorganisms (GCM) 10K type strain sequencing project: providing services to taxonomists for standard genome sequencing and annotation.</title>
        <authorList>
            <consortium name="The Broad Institute Genomics Platform"/>
            <consortium name="The Broad Institute Genome Sequencing Center for Infectious Disease"/>
            <person name="Wu L."/>
            <person name="Ma J."/>
        </authorList>
    </citation>
    <scope>NUCLEOTIDE SEQUENCE [LARGE SCALE GENOMIC DNA]</scope>
    <source>
        <strain evidence="2">CCUG 54822</strain>
    </source>
</reference>
<evidence type="ECO:0000313" key="1">
    <source>
        <dbReference type="EMBL" id="MFD1360406.1"/>
    </source>
</evidence>